<feature type="compositionally biased region" description="Basic and acidic residues" evidence="1">
    <location>
        <begin position="327"/>
        <end position="339"/>
    </location>
</feature>
<protein>
    <submittedName>
        <fullName evidence="2">Uncharacterized protein</fullName>
    </submittedName>
</protein>
<organism evidence="2 3">
    <name type="scientific">Dendroctonus ponderosae</name>
    <name type="common">Mountain pine beetle</name>
    <dbReference type="NCBI Taxonomy" id="77166"/>
    <lineage>
        <taxon>Eukaryota</taxon>
        <taxon>Metazoa</taxon>
        <taxon>Ecdysozoa</taxon>
        <taxon>Arthropoda</taxon>
        <taxon>Hexapoda</taxon>
        <taxon>Insecta</taxon>
        <taxon>Pterygota</taxon>
        <taxon>Neoptera</taxon>
        <taxon>Endopterygota</taxon>
        <taxon>Coleoptera</taxon>
        <taxon>Polyphaga</taxon>
        <taxon>Cucujiformia</taxon>
        <taxon>Curculionidae</taxon>
        <taxon>Scolytinae</taxon>
        <taxon>Dendroctonus</taxon>
    </lineage>
</organism>
<accession>A0AAR5PMT7</accession>
<feature type="region of interest" description="Disordered" evidence="1">
    <location>
        <begin position="717"/>
        <end position="751"/>
    </location>
</feature>
<feature type="compositionally biased region" description="Basic and acidic residues" evidence="1">
    <location>
        <begin position="403"/>
        <end position="417"/>
    </location>
</feature>
<dbReference type="Proteomes" id="UP000019118">
    <property type="component" value="Unassembled WGS sequence"/>
</dbReference>
<feature type="compositionally biased region" description="Basic and acidic residues" evidence="1">
    <location>
        <begin position="450"/>
        <end position="475"/>
    </location>
</feature>
<name>A0AAR5PMT7_DENPD</name>
<feature type="compositionally biased region" description="Polar residues" evidence="1">
    <location>
        <begin position="150"/>
        <end position="162"/>
    </location>
</feature>
<keyword evidence="3" id="KW-1185">Reference proteome</keyword>
<feature type="compositionally biased region" description="Basic and acidic residues" evidence="1">
    <location>
        <begin position="298"/>
        <end position="310"/>
    </location>
</feature>
<dbReference type="EnsemblMetazoa" id="XM_019906784.1">
    <property type="protein sequence ID" value="XP_019762343.1"/>
    <property type="gene ID" value="LOC109539174"/>
</dbReference>
<sequence length="818" mass="89943">MTHNDGYWKFTNSISKLVRAAATKDPKPASSHKHLDALLEEEYETLLREIDYLTSEQSCYLSFKNEAFSKGKSSQELSNILTKHSEEVLKTYIEKQGKSPGRNALKTQDDLVNYVTKIVVSKPPCNHKLCTCKPRTASKEVVTGLRVSKDTGQATQSSYSADKSTETRPQRPRILIKTPPKPAQQATEIQTESRKDPEPQTASRSVSTEAKKLQHASTSDKKVTASKSILTNCTGETIETQTTKLCVPQNFESLLTSPGQFSSCSGKQDCGCGAVDAQRASKMGLAPVDGVCVQSKKLQVDQRLPDKTKTLSESSASISSGAAPSGDKAKGEEKPEKAKQARKGKVSSGEVDSVASTPRSNAPKAKKETTGCFGSKKKRRQCDEYCQGIAARPQSVQTLPITTKDKSEHIRFHEEKTSTPTSTDSEVGVQVSSSPSGEDWGPKPQQDKGVSLREEKEVGRDSDQPAKAKKSRDQEGNTCNKCGRQKRNCDSACRNTIIIPYATGSNGGIPAGEAESLRMLIKMQSRDTSRQFDGILAELNHHKDEIKRLNSMYKKMVDSAQLSQKSDEKSKKSSGIWHECGCSNNNECQTEQPAGKSVSPSYDKCVCRNSSGASNGGPSRRFGPPNTAVAINMCDTCTVKISPNSITTACGSKDQDYFDGDKHRKNELNRTKRASQDILPSTDFSEGADLLRASAQDSLSTIYGKFSKPDSNIRKKEGHLSLLNGQEEEDEEDGLMGIPRLNTKADDQNPKRLPSSRVLIWLKKSWVTIRHRTEECGQKERERQEKSKLRHQVWNFCQSSAKKVAVNAWKCKSFLGIS</sequence>
<proteinExistence type="predicted"/>
<evidence type="ECO:0000256" key="1">
    <source>
        <dbReference type="SAM" id="MobiDB-lite"/>
    </source>
</evidence>
<feature type="region of interest" description="Disordered" evidence="1">
    <location>
        <begin position="141"/>
        <end position="226"/>
    </location>
</feature>
<evidence type="ECO:0000313" key="2">
    <source>
        <dbReference type="EnsemblMetazoa" id="XP_019762343.1"/>
    </source>
</evidence>
<feature type="region of interest" description="Disordered" evidence="1">
    <location>
        <begin position="296"/>
        <end position="487"/>
    </location>
</feature>
<reference evidence="2" key="2">
    <citation type="submission" date="2024-08" db="UniProtKB">
        <authorList>
            <consortium name="EnsemblMetazoa"/>
        </authorList>
    </citation>
    <scope>IDENTIFICATION</scope>
</reference>
<feature type="compositionally biased region" description="Polar residues" evidence="1">
    <location>
        <begin position="418"/>
        <end position="436"/>
    </location>
</feature>
<evidence type="ECO:0000313" key="3">
    <source>
        <dbReference type="Proteomes" id="UP000019118"/>
    </source>
</evidence>
<reference evidence="3" key="1">
    <citation type="journal article" date="2013" name="Genome Biol.">
        <title>Draft genome of the mountain pine beetle, Dendroctonus ponderosae Hopkins, a major forest pest.</title>
        <authorList>
            <person name="Keeling C.I."/>
            <person name="Yuen M.M."/>
            <person name="Liao N.Y."/>
            <person name="Docking T.R."/>
            <person name="Chan S.K."/>
            <person name="Taylor G.A."/>
            <person name="Palmquist D.L."/>
            <person name="Jackman S.D."/>
            <person name="Nguyen A."/>
            <person name="Li M."/>
            <person name="Henderson H."/>
            <person name="Janes J.K."/>
            <person name="Zhao Y."/>
            <person name="Pandoh P."/>
            <person name="Moore R."/>
            <person name="Sperling F.A."/>
            <person name="Huber D.P."/>
            <person name="Birol I."/>
            <person name="Jones S.J."/>
            <person name="Bohlmann J."/>
        </authorList>
    </citation>
    <scope>NUCLEOTIDE SEQUENCE</scope>
</reference>
<feature type="compositionally biased region" description="Low complexity" evidence="1">
    <location>
        <begin position="312"/>
        <end position="325"/>
    </location>
</feature>
<dbReference type="AlphaFoldDB" id="A0AAR5PMT7"/>